<evidence type="ECO:0000313" key="3">
    <source>
        <dbReference type="Proteomes" id="UP000478052"/>
    </source>
</evidence>
<dbReference type="PANTHER" id="PTHR10773:SF19">
    <property type="match status" value="1"/>
</dbReference>
<gene>
    <name evidence="2" type="ORF">FWK35_00033566</name>
</gene>
<keyword evidence="3" id="KW-1185">Reference proteome</keyword>
<feature type="non-terminal residue" evidence="2">
    <location>
        <position position="318"/>
    </location>
</feature>
<dbReference type="EMBL" id="VUJU01012880">
    <property type="protein sequence ID" value="KAF0706536.1"/>
    <property type="molecule type" value="Genomic_DNA"/>
</dbReference>
<organism evidence="2 3">
    <name type="scientific">Aphis craccivora</name>
    <name type="common">Cowpea aphid</name>
    <dbReference type="NCBI Taxonomy" id="307492"/>
    <lineage>
        <taxon>Eukaryota</taxon>
        <taxon>Metazoa</taxon>
        <taxon>Ecdysozoa</taxon>
        <taxon>Arthropoda</taxon>
        <taxon>Hexapoda</taxon>
        <taxon>Insecta</taxon>
        <taxon>Pterygota</taxon>
        <taxon>Neoptera</taxon>
        <taxon>Paraneoptera</taxon>
        <taxon>Hemiptera</taxon>
        <taxon>Sternorrhyncha</taxon>
        <taxon>Aphidomorpha</taxon>
        <taxon>Aphidoidea</taxon>
        <taxon>Aphididae</taxon>
        <taxon>Aphidini</taxon>
        <taxon>Aphis</taxon>
        <taxon>Aphis</taxon>
    </lineage>
</organism>
<name>A0A6G0VRE9_APHCR</name>
<evidence type="ECO:0000256" key="1">
    <source>
        <dbReference type="SAM" id="Coils"/>
    </source>
</evidence>
<sequence length="318" mass="37309">MYFSVGLSFQGGKPSKATINKEDCIHFLVIEEKNIGLFQPKKDACDICTAYDTGNLSQEEKETHDSMEKEARMEKEKDKMLENEIFTMDLQSILLCPKSNVSSLYYKTKLIVHNFTVYDLKIKNGFCFLWNETEGRNTTLSNALLNLSINSNVTIIQKFLQRGHTQMEVDSMHSTIERKVRNRKINVPADYISICKSACIKSPYTVEYLTHNFFKSYSSITFCKSIRPRNKKGDPIVTNLKVIKYELDRQIKYKLRFTEEDWSTLKLKNSKQIAVKFDELPQLHNDRLKIKKEKYEHLQQLKLTMEKYYHAFFDNLPK</sequence>
<proteinExistence type="predicted"/>
<reference evidence="2 3" key="1">
    <citation type="submission" date="2019-08" db="EMBL/GenBank/DDBJ databases">
        <title>Whole genome of Aphis craccivora.</title>
        <authorList>
            <person name="Voronova N.V."/>
            <person name="Shulinski R.S."/>
            <person name="Bandarenka Y.V."/>
            <person name="Zhorov D.G."/>
            <person name="Warner D."/>
        </authorList>
    </citation>
    <scope>NUCLEOTIDE SEQUENCE [LARGE SCALE GENOMIC DNA]</scope>
    <source>
        <strain evidence="2">180601</strain>
        <tissue evidence="2">Whole Body</tissue>
    </source>
</reference>
<dbReference type="Proteomes" id="UP000478052">
    <property type="component" value="Unassembled WGS sequence"/>
</dbReference>
<dbReference type="AlphaFoldDB" id="A0A6G0VRE9"/>
<protein>
    <submittedName>
        <fullName evidence="2">Uncharacterized protein</fullName>
    </submittedName>
</protein>
<feature type="coiled-coil region" evidence="1">
    <location>
        <begin position="57"/>
        <end position="84"/>
    </location>
</feature>
<keyword evidence="1" id="KW-0175">Coiled coil</keyword>
<accession>A0A6G0VRE9</accession>
<dbReference type="PANTHER" id="PTHR10773">
    <property type="entry name" value="DNA-DIRECTED RNA POLYMERASES I, II, AND III SUBUNIT RPABC2"/>
    <property type="match status" value="1"/>
</dbReference>
<dbReference type="OrthoDB" id="6614966at2759"/>
<comment type="caution">
    <text evidence="2">The sequence shown here is derived from an EMBL/GenBank/DDBJ whole genome shotgun (WGS) entry which is preliminary data.</text>
</comment>
<evidence type="ECO:0000313" key="2">
    <source>
        <dbReference type="EMBL" id="KAF0706536.1"/>
    </source>
</evidence>